<dbReference type="Proteomes" id="UP001595536">
    <property type="component" value="Unassembled WGS sequence"/>
</dbReference>
<sequence>MTGVAGQGAGGRTCGSCTLCCKVMGIAALAKPRGRWCPRCRPGKGCASYATRPQECRSFACLWLGGGFLGDEWRPDRCKMVLYTEHGGARLVVQTDPGAGPVWRREPWLGQIRAWAAAAAASRRQVMVMTGDVATLVLPDRDVHLGRLREGDQVIVHERLQGGAPAWEVEVRPAAG</sequence>
<name>A0ABV7LBZ7_9HYPH</name>
<comment type="caution">
    <text evidence="1">The sequence shown here is derived from an EMBL/GenBank/DDBJ whole genome shotgun (WGS) entry which is preliminary data.</text>
</comment>
<accession>A0ABV7LBZ7</accession>
<evidence type="ECO:0008006" key="3">
    <source>
        <dbReference type="Google" id="ProtNLM"/>
    </source>
</evidence>
<reference evidence="2" key="1">
    <citation type="journal article" date="2019" name="Int. J. Syst. Evol. Microbiol.">
        <title>The Global Catalogue of Microorganisms (GCM) 10K type strain sequencing project: providing services to taxonomists for standard genome sequencing and annotation.</title>
        <authorList>
            <consortium name="The Broad Institute Genomics Platform"/>
            <consortium name="The Broad Institute Genome Sequencing Center for Infectious Disease"/>
            <person name="Wu L."/>
            <person name="Ma J."/>
        </authorList>
    </citation>
    <scope>NUCLEOTIDE SEQUENCE [LARGE SCALE GENOMIC DNA]</scope>
    <source>
        <strain evidence="2">CCM 7941</strain>
    </source>
</reference>
<dbReference type="PANTHER" id="PTHR36931:SF1">
    <property type="entry name" value="UPF0153 PROTEIN YEIW"/>
    <property type="match status" value="1"/>
</dbReference>
<dbReference type="PANTHER" id="PTHR36931">
    <property type="entry name" value="UPF0153 PROTEIN YEIW"/>
    <property type="match status" value="1"/>
</dbReference>
<evidence type="ECO:0000313" key="2">
    <source>
        <dbReference type="Proteomes" id="UP001595536"/>
    </source>
</evidence>
<evidence type="ECO:0000313" key="1">
    <source>
        <dbReference type="EMBL" id="MFC3265049.1"/>
    </source>
</evidence>
<protein>
    <recommendedName>
        <fullName evidence="3">Zinc-or iron-chelating protein</fullName>
    </recommendedName>
</protein>
<keyword evidence="2" id="KW-1185">Reference proteome</keyword>
<organism evidence="1 2">
    <name type="scientific">Camelimonas abortus</name>
    <dbReference type="NCBI Taxonomy" id="1017184"/>
    <lineage>
        <taxon>Bacteria</taxon>
        <taxon>Pseudomonadati</taxon>
        <taxon>Pseudomonadota</taxon>
        <taxon>Alphaproteobacteria</taxon>
        <taxon>Hyphomicrobiales</taxon>
        <taxon>Chelatococcaceae</taxon>
        <taxon>Camelimonas</taxon>
    </lineage>
</organism>
<dbReference type="InterPro" id="IPR052572">
    <property type="entry name" value="UPF0153_domain"/>
</dbReference>
<gene>
    <name evidence="1" type="ORF">ACFOEX_01570</name>
</gene>
<proteinExistence type="predicted"/>
<dbReference type="RefSeq" id="WP_376832139.1">
    <property type="nucleotide sequence ID" value="NZ_JBHLWR010000006.1"/>
</dbReference>
<dbReference type="EMBL" id="JBHRUV010000008">
    <property type="protein sequence ID" value="MFC3265049.1"/>
    <property type="molecule type" value="Genomic_DNA"/>
</dbReference>